<dbReference type="PANTHER" id="PTHR43132">
    <property type="entry name" value="ARSENICAL RESISTANCE OPERON REPRESSOR ARSR-RELATED"/>
    <property type="match status" value="1"/>
</dbReference>
<evidence type="ECO:0000259" key="4">
    <source>
        <dbReference type="PROSITE" id="PS50987"/>
    </source>
</evidence>
<evidence type="ECO:0000313" key="5">
    <source>
        <dbReference type="EMBL" id="MEY1661138.1"/>
    </source>
</evidence>
<dbReference type="InterPro" id="IPR001845">
    <property type="entry name" value="HTH_ArsR_DNA-bd_dom"/>
</dbReference>
<evidence type="ECO:0000256" key="2">
    <source>
        <dbReference type="ARBA" id="ARBA00023125"/>
    </source>
</evidence>
<dbReference type="EMBL" id="JBGCUO010000001">
    <property type="protein sequence ID" value="MEY1661138.1"/>
    <property type="molecule type" value="Genomic_DNA"/>
</dbReference>
<keyword evidence="1" id="KW-0805">Transcription regulation</keyword>
<dbReference type="InterPro" id="IPR051011">
    <property type="entry name" value="Metal_resp_trans_reg"/>
</dbReference>
<gene>
    <name evidence="5" type="ORF">AB5I84_03130</name>
</gene>
<protein>
    <submittedName>
        <fullName evidence="5">ArsR/SmtB family transcription factor</fullName>
    </submittedName>
</protein>
<dbReference type="PROSITE" id="PS50987">
    <property type="entry name" value="HTH_ARSR_2"/>
    <property type="match status" value="1"/>
</dbReference>
<dbReference type="Gene3D" id="1.10.10.10">
    <property type="entry name" value="Winged helix-like DNA-binding domain superfamily/Winged helix DNA-binding domain"/>
    <property type="match status" value="1"/>
</dbReference>
<dbReference type="NCBIfam" id="NF033788">
    <property type="entry name" value="HTH_metalloreg"/>
    <property type="match status" value="1"/>
</dbReference>
<keyword evidence="6" id="KW-1185">Reference proteome</keyword>
<reference evidence="5 6" key="1">
    <citation type="submission" date="2024-07" db="EMBL/GenBank/DDBJ databases">
        <authorList>
            <person name="Ren Q."/>
        </authorList>
    </citation>
    <scope>NUCLEOTIDE SEQUENCE [LARGE SCALE GENOMIC DNA]</scope>
    <source>
        <strain evidence="5 6">REN37</strain>
    </source>
</reference>
<evidence type="ECO:0000313" key="6">
    <source>
        <dbReference type="Proteomes" id="UP001562065"/>
    </source>
</evidence>
<dbReference type="RefSeq" id="WP_369454382.1">
    <property type="nucleotide sequence ID" value="NZ_JBGCUO010000001.1"/>
</dbReference>
<organism evidence="5 6">
    <name type="scientific">Isoalcanivorax beigongshangi</name>
    <dbReference type="NCBI Taxonomy" id="3238810"/>
    <lineage>
        <taxon>Bacteria</taxon>
        <taxon>Pseudomonadati</taxon>
        <taxon>Pseudomonadota</taxon>
        <taxon>Gammaproteobacteria</taxon>
        <taxon>Oceanospirillales</taxon>
        <taxon>Alcanivoracaceae</taxon>
        <taxon>Isoalcanivorax</taxon>
    </lineage>
</organism>
<comment type="caution">
    <text evidence="5">The sequence shown here is derived from an EMBL/GenBank/DDBJ whole genome shotgun (WGS) entry which is preliminary data.</text>
</comment>
<dbReference type="InterPro" id="IPR011991">
    <property type="entry name" value="ArsR-like_HTH"/>
</dbReference>
<dbReference type="InterPro" id="IPR036388">
    <property type="entry name" value="WH-like_DNA-bd_sf"/>
</dbReference>
<dbReference type="SUPFAM" id="SSF46785">
    <property type="entry name" value="Winged helix' DNA-binding domain"/>
    <property type="match status" value="1"/>
</dbReference>
<dbReference type="PRINTS" id="PR00778">
    <property type="entry name" value="HTHARSR"/>
</dbReference>
<keyword evidence="2" id="KW-0238">DNA-binding</keyword>
<feature type="domain" description="HTH arsR-type" evidence="4">
    <location>
        <begin position="10"/>
        <end position="105"/>
    </location>
</feature>
<dbReference type="CDD" id="cd00090">
    <property type="entry name" value="HTH_ARSR"/>
    <property type="match status" value="1"/>
</dbReference>
<accession>A0ABV4AH33</accession>
<proteinExistence type="predicted"/>
<dbReference type="PANTHER" id="PTHR43132:SF2">
    <property type="entry name" value="ARSENICAL RESISTANCE OPERON REPRESSOR ARSR-RELATED"/>
    <property type="match status" value="1"/>
</dbReference>
<name>A0ABV4AH33_9GAMM</name>
<evidence type="ECO:0000256" key="3">
    <source>
        <dbReference type="ARBA" id="ARBA00023163"/>
    </source>
</evidence>
<dbReference type="Pfam" id="PF01022">
    <property type="entry name" value="HTH_5"/>
    <property type="match status" value="1"/>
</dbReference>
<sequence length="105" mass="11275">MTASMPDLAAMQQHATEASALLKALAHPTRLMVMCWLVQGEASVGALQEQVGLSMSALSQHLAVLREAELVSTRKEAQTVFYSVKPGPALEIMRTLHGVYCGGDH</sequence>
<dbReference type="Proteomes" id="UP001562065">
    <property type="component" value="Unassembled WGS sequence"/>
</dbReference>
<keyword evidence="3" id="KW-0804">Transcription</keyword>
<dbReference type="InterPro" id="IPR036390">
    <property type="entry name" value="WH_DNA-bd_sf"/>
</dbReference>
<dbReference type="SMART" id="SM00418">
    <property type="entry name" value="HTH_ARSR"/>
    <property type="match status" value="1"/>
</dbReference>
<evidence type="ECO:0000256" key="1">
    <source>
        <dbReference type="ARBA" id="ARBA00023015"/>
    </source>
</evidence>